<dbReference type="PANTHER" id="PTHR11685">
    <property type="entry name" value="RBR FAMILY RING FINGER AND IBR DOMAIN-CONTAINING"/>
    <property type="match status" value="1"/>
</dbReference>
<keyword evidence="6 13" id="KW-0227">DNA damage</keyword>
<evidence type="ECO:0000256" key="7">
    <source>
        <dbReference type="ARBA" id="ARBA00022771"/>
    </source>
</evidence>
<evidence type="ECO:0000259" key="15">
    <source>
        <dbReference type="PROSITE" id="PS50089"/>
    </source>
</evidence>
<dbReference type="SMART" id="SM00647">
    <property type="entry name" value="IBR"/>
    <property type="match status" value="2"/>
</dbReference>
<name>A0A3P3YAS5_PLABS</name>
<feature type="domain" description="RING-type" evidence="15">
    <location>
        <begin position="780"/>
        <end position="829"/>
    </location>
</feature>
<dbReference type="Pfam" id="PF00023">
    <property type="entry name" value="Ank"/>
    <property type="match status" value="1"/>
</dbReference>
<dbReference type="EMBL" id="OVEO01000007">
    <property type="protein sequence ID" value="SPQ97264.1"/>
    <property type="molecule type" value="Genomic_DNA"/>
</dbReference>
<organism evidence="18 19">
    <name type="scientific">Plasmodiophora brassicae</name>
    <name type="common">Clubroot disease agent</name>
    <dbReference type="NCBI Taxonomy" id="37360"/>
    <lineage>
        <taxon>Eukaryota</taxon>
        <taxon>Sar</taxon>
        <taxon>Rhizaria</taxon>
        <taxon>Endomyxa</taxon>
        <taxon>Phytomyxea</taxon>
        <taxon>Plasmodiophorida</taxon>
        <taxon>Plasmodiophoridae</taxon>
        <taxon>Plasmodiophora</taxon>
    </lineage>
</organism>
<dbReference type="InterPro" id="IPR013083">
    <property type="entry name" value="Znf_RING/FYVE/PHD"/>
</dbReference>
<evidence type="ECO:0000256" key="12">
    <source>
        <dbReference type="PROSITE-ProRule" id="PRU00175"/>
    </source>
</evidence>
<dbReference type="Proteomes" id="UP000290189">
    <property type="component" value="Unassembled WGS sequence"/>
</dbReference>
<evidence type="ECO:0000259" key="17">
    <source>
        <dbReference type="PROSITE" id="PS51908"/>
    </source>
</evidence>
<keyword evidence="4" id="KW-0479">Metal-binding</keyword>
<dbReference type="SUPFAM" id="SSF57850">
    <property type="entry name" value="RING/U-box"/>
    <property type="match status" value="3"/>
</dbReference>
<dbReference type="GO" id="GO:0016567">
    <property type="term" value="P:protein ubiquitination"/>
    <property type="evidence" value="ECO:0007669"/>
    <property type="project" value="InterPro"/>
</dbReference>
<evidence type="ECO:0000313" key="19">
    <source>
        <dbReference type="Proteomes" id="UP000290189"/>
    </source>
</evidence>
<dbReference type="Pfam" id="PF22191">
    <property type="entry name" value="IBR_1"/>
    <property type="match status" value="1"/>
</dbReference>
<dbReference type="PROSITE" id="PS50088">
    <property type="entry name" value="ANK_REPEAT"/>
    <property type="match status" value="1"/>
</dbReference>
<evidence type="ECO:0000256" key="2">
    <source>
        <dbReference type="ARBA" id="ARBA00012251"/>
    </source>
</evidence>
<evidence type="ECO:0000313" key="18">
    <source>
        <dbReference type="EMBL" id="SPQ97264.1"/>
    </source>
</evidence>
<dbReference type="InterPro" id="IPR006642">
    <property type="entry name" value="Rad18_UBZ4"/>
</dbReference>
<keyword evidence="11" id="KW-0040">ANK repeat</keyword>
<dbReference type="FunFam" id="3.30.40.10:FF:000019">
    <property type="entry name" value="RBR-type E3 ubiquitin transferase"/>
    <property type="match status" value="1"/>
</dbReference>
<feature type="region of interest" description="Disordered" evidence="14">
    <location>
        <begin position="279"/>
        <end position="299"/>
    </location>
</feature>
<geneLocation type="mitochondrion" evidence="18"/>
<dbReference type="Gene3D" id="1.25.40.20">
    <property type="entry name" value="Ankyrin repeat-containing domain"/>
    <property type="match status" value="2"/>
</dbReference>
<dbReference type="GO" id="GO:0008270">
    <property type="term" value="F:zinc ion binding"/>
    <property type="evidence" value="ECO:0007669"/>
    <property type="project" value="UniProtKB-KW"/>
</dbReference>
<sequence>MRVRREQPCPVCGRSFPSSTIEAHVNVCLDSEQSFIGSAASNNRPRDYGNDSSRSGYSGPVGGGGAGPEFALRPNRRSRALDSDWHPIDTLFDGDNIHRLYHAGGVILLRPSCLQGNADSKDRSLISRITHRSVRNLCRPARRRLFVRATFDETTKDIALRNEFDEGALLPVHDYFGPSKVDVKLMQQRRLRSDKSVLQAMGGMLNADTDSLCATLSQYDRNDQVPLGFAVFIKSQLLKLQKNRSGFAGIWMDFLYIPTDIESFYGGSTKASSRLSCRSGCERSSSPSPDDPSRPSSSKRCPPVLHFVAALGSRSLTEWTLRHCDTSNMSLFGNRYASHVAALFGHVECVDLLLSHELSARAAENGYMAASSSRSHQSHLRTDTEGRNILHYAVMGNSIHSRALDVLNVLSGFDVNATDNSGRTPLMQLASQNTRFGDEMSRIELALALLKRGASIDIQDLQGDTPLIACTRRGDHLFMKWLLERSTQSQSIFNYIGENPLSVATEMHSTESLSVLADVDAFFLWPSPRTGRTALHCAAGLGNLDSVKTLLDALARCETRHPSSSRRQTLLMRDFDGKTARHLALEYAHSSPSHQAISDLLTATCRIDEDKSVCMRDDDDDEEGVDDDYEYVAASNGVDPRSIAIGNRHPSEQQEGVEPASLSESKRLRSFGSIGNDKAVLEAAAVASEHLREVQEVASVLQAMAHQDFHDRRLDGPLHVPISTAALLLRHFRWNMDRLLASFAEDPVATCCAAGVTVRNDADLTDDSSEYSRSVMDFTCVICHETFPKTAALGLPCGHYFDVQCWRGHLRARLADGPSCVFATCPAVKCREIVHEDMWHRVFEEESRQIQRYSAFLLRSYVELNPNLIWCPSPTCDKALMFRGGNHDGKSPDLLCECGFRVCFRCSCAAHSPVDCKMMSRWRLQCETDGDNAEYIMNNSRQCPQCSVPIHRASGCNHIRCVMCNFEFCWLCMGAWASHGDATGGFYVCNLYDESMAMARCLNHDLSRFVHYLKRFQHHEESSRNAACQIEALQQLPVSSMTEYARMKHNLTLRALKELTASRHALKHSYVLTFYLEDGSQRHLLEHLQEMLEKHAEYLQELVSLPAPQSEDVTTEMIRNYTFLTHSFTRKLLEGADHLSLTRDSRRSAMPPTEIVDRPLLNRSRSSSRSVNTMSDARI</sequence>
<keyword evidence="5" id="KW-0677">Repeat</keyword>
<gene>
    <name evidence="18" type="ORF">PLBR_LOCUS4479</name>
</gene>
<comment type="catalytic activity">
    <reaction evidence="1">
        <text>[E2 ubiquitin-conjugating enzyme]-S-ubiquitinyl-L-cysteine + [acceptor protein]-L-lysine = [E2 ubiquitin-conjugating enzyme]-L-cysteine + [acceptor protein]-N(6)-ubiquitinyl-L-lysine.</text>
        <dbReference type="EC" id="2.3.2.31"/>
    </reaction>
</comment>
<dbReference type="Gene3D" id="3.30.160.60">
    <property type="entry name" value="Classic Zinc Finger"/>
    <property type="match status" value="1"/>
</dbReference>
<dbReference type="Gene3D" id="1.20.120.1750">
    <property type="match status" value="1"/>
</dbReference>
<dbReference type="InterPro" id="IPR001841">
    <property type="entry name" value="Znf_RING"/>
</dbReference>
<evidence type="ECO:0000256" key="8">
    <source>
        <dbReference type="ARBA" id="ARBA00022786"/>
    </source>
</evidence>
<dbReference type="EC" id="2.3.2.31" evidence="2"/>
<accession>A0A3P3YAS5</accession>
<dbReference type="InterPro" id="IPR044066">
    <property type="entry name" value="TRIAD_supradom"/>
</dbReference>
<keyword evidence="9" id="KW-0862">Zinc</keyword>
<evidence type="ECO:0000259" key="16">
    <source>
        <dbReference type="PROSITE" id="PS51873"/>
    </source>
</evidence>
<dbReference type="InterPro" id="IPR002867">
    <property type="entry name" value="IBR_dom"/>
</dbReference>
<evidence type="ECO:0000256" key="6">
    <source>
        <dbReference type="ARBA" id="ARBA00022763"/>
    </source>
</evidence>
<evidence type="ECO:0000256" key="4">
    <source>
        <dbReference type="ARBA" id="ARBA00022723"/>
    </source>
</evidence>
<dbReference type="Pfam" id="PF12796">
    <property type="entry name" value="Ank_2"/>
    <property type="match status" value="1"/>
</dbReference>
<dbReference type="PROSITE" id="PS51873">
    <property type="entry name" value="TRIAD"/>
    <property type="match status" value="1"/>
</dbReference>
<dbReference type="AlphaFoldDB" id="A0A3P3YAS5"/>
<dbReference type="PROSITE" id="PS51908">
    <property type="entry name" value="ZF_UBZ4"/>
    <property type="match status" value="1"/>
</dbReference>
<keyword evidence="10 13" id="KW-0234">DNA repair</keyword>
<keyword evidence="18" id="KW-0496">Mitochondrion</keyword>
<feature type="domain" description="UBZ4-type" evidence="17">
    <location>
        <begin position="6"/>
        <end position="33"/>
    </location>
</feature>
<proteinExistence type="predicted"/>
<dbReference type="CDD" id="cd20346">
    <property type="entry name" value="BRcat_RBR_ANKIB1"/>
    <property type="match status" value="1"/>
</dbReference>
<evidence type="ECO:0000256" key="11">
    <source>
        <dbReference type="PROSITE-ProRule" id="PRU00023"/>
    </source>
</evidence>
<keyword evidence="3" id="KW-0808">Transferase</keyword>
<dbReference type="SMART" id="SM00248">
    <property type="entry name" value="ANK"/>
    <property type="match status" value="6"/>
</dbReference>
<feature type="domain" description="RING-type" evidence="16">
    <location>
        <begin position="776"/>
        <end position="993"/>
    </location>
</feature>
<evidence type="ECO:0000256" key="10">
    <source>
        <dbReference type="ARBA" id="ARBA00023204"/>
    </source>
</evidence>
<dbReference type="InterPro" id="IPR036770">
    <property type="entry name" value="Ankyrin_rpt-contain_sf"/>
</dbReference>
<dbReference type="InterPro" id="IPR002110">
    <property type="entry name" value="Ankyrin_rpt"/>
</dbReference>
<feature type="region of interest" description="Disordered" evidence="14">
    <location>
        <begin position="640"/>
        <end position="661"/>
    </location>
</feature>
<reference evidence="18 19" key="1">
    <citation type="submission" date="2018-03" db="EMBL/GenBank/DDBJ databases">
        <authorList>
            <person name="Fogelqvist J."/>
        </authorList>
    </citation>
    <scope>NUCLEOTIDE SEQUENCE [LARGE SCALE GENOMIC DNA]</scope>
</reference>
<evidence type="ECO:0000256" key="3">
    <source>
        <dbReference type="ARBA" id="ARBA00022679"/>
    </source>
</evidence>
<dbReference type="SUPFAM" id="SSF48403">
    <property type="entry name" value="Ankyrin repeat"/>
    <property type="match status" value="1"/>
</dbReference>
<dbReference type="InterPro" id="IPR031127">
    <property type="entry name" value="E3_UB_ligase_RBR"/>
</dbReference>
<evidence type="ECO:0000256" key="14">
    <source>
        <dbReference type="SAM" id="MobiDB-lite"/>
    </source>
</evidence>
<protein>
    <recommendedName>
        <fullName evidence="2">RBR-type E3 ubiquitin transferase</fullName>
        <ecNumber evidence="2">2.3.2.31</ecNumber>
    </recommendedName>
</protein>
<dbReference type="GO" id="GO:0006281">
    <property type="term" value="P:DNA repair"/>
    <property type="evidence" value="ECO:0007669"/>
    <property type="project" value="UniProtKB-KW"/>
</dbReference>
<keyword evidence="7 12" id="KW-0863">Zinc-finger</keyword>
<keyword evidence="8" id="KW-0833">Ubl conjugation pathway</keyword>
<dbReference type="Gene3D" id="3.30.40.10">
    <property type="entry name" value="Zinc/RING finger domain, C3HC4 (zinc finger)"/>
    <property type="match status" value="1"/>
</dbReference>
<dbReference type="Pfam" id="PF01485">
    <property type="entry name" value="IBR"/>
    <property type="match status" value="1"/>
</dbReference>
<feature type="region of interest" description="Disordered" evidence="14">
    <location>
        <begin position="1143"/>
        <end position="1179"/>
    </location>
</feature>
<dbReference type="PROSITE" id="PS50089">
    <property type="entry name" value="ZF_RING_2"/>
    <property type="match status" value="1"/>
</dbReference>
<evidence type="ECO:0000256" key="1">
    <source>
        <dbReference type="ARBA" id="ARBA00001798"/>
    </source>
</evidence>
<evidence type="ECO:0000256" key="13">
    <source>
        <dbReference type="PROSITE-ProRule" id="PRU01256"/>
    </source>
</evidence>
<dbReference type="Pfam" id="PF21235">
    <property type="entry name" value="UBA_ARI1"/>
    <property type="match status" value="1"/>
</dbReference>
<feature type="repeat" description="ANK" evidence="11">
    <location>
        <begin position="530"/>
        <end position="562"/>
    </location>
</feature>
<evidence type="ECO:0000256" key="9">
    <source>
        <dbReference type="ARBA" id="ARBA00022833"/>
    </source>
</evidence>
<dbReference type="InterPro" id="IPR048962">
    <property type="entry name" value="ARIH1-like_UBL"/>
</dbReference>
<dbReference type="PROSITE" id="PS50297">
    <property type="entry name" value="ANK_REP_REGION"/>
    <property type="match status" value="1"/>
</dbReference>
<feature type="region of interest" description="Disordered" evidence="14">
    <location>
        <begin position="39"/>
        <end position="72"/>
    </location>
</feature>
<dbReference type="GO" id="GO:0003677">
    <property type="term" value="F:DNA binding"/>
    <property type="evidence" value="ECO:0007669"/>
    <property type="project" value="InterPro"/>
</dbReference>
<evidence type="ECO:0000256" key="5">
    <source>
        <dbReference type="ARBA" id="ARBA00022737"/>
    </source>
</evidence>
<feature type="compositionally biased region" description="Low complexity" evidence="14">
    <location>
        <begin position="283"/>
        <end position="298"/>
    </location>
</feature>
<dbReference type="GO" id="GO:0061630">
    <property type="term" value="F:ubiquitin protein ligase activity"/>
    <property type="evidence" value="ECO:0007669"/>
    <property type="project" value="UniProtKB-EC"/>
</dbReference>